<accession>A0A1B9NCU5</accession>
<organism evidence="1 2">
    <name type="scientific">Microbacterium sediminis</name>
    <dbReference type="NCBI Taxonomy" id="904291"/>
    <lineage>
        <taxon>Bacteria</taxon>
        <taxon>Bacillati</taxon>
        <taxon>Actinomycetota</taxon>
        <taxon>Actinomycetes</taxon>
        <taxon>Micrococcales</taxon>
        <taxon>Microbacteriaceae</taxon>
        <taxon>Microbacterium</taxon>
    </lineage>
</organism>
<keyword evidence="2" id="KW-1185">Reference proteome</keyword>
<dbReference type="Proteomes" id="UP000093355">
    <property type="component" value="Unassembled WGS sequence"/>
</dbReference>
<protein>
    <submittedName>
        <fullName evidence="1">Uncharacterized protein</fullName>
    </submittedName>
</protein>
<name>A0A1B9NCU5_9MICO</name>
<evidence type="ECO:0000313" key="1">
    <source>
        <dbReference type="EMBL" id="OCG74412.1"/>
    </source>
</evidence>
<dbReference type="EMBL" id="LXMD01000022">
    <property type="protein sequence ID" value="OCG74412.1"/>
    <property type="molecule type" value="Genomic_DNA"/>
</dbReference>
<reference evidence="1 2" key="1">
    <citation type="submission" date="2016-05" db="EMBL/GenBank/DDBJ databases">
        <authorList>
            <person name="Lavstsen T."/>
            <person name="Jespersen J.S."/>
        </authorList>
    </citation>
    <scope>NUCLEOTIDE SEQUENCE [LARGE SCALE GENOMIC DNA]</scope>
    <source>
        <strain evidence="1 2">YLB-01</strain>
    </source>
</reference>
<gene>
    <name evidence="1" type="ORF">A7J15_06175</name>
</gene>
<proteinExistence type="predicted"/>
<dbReference type="AlphaFoldDB" id="A0A1B9NCU5"/>
<evidence type="ECO:0000313" key="2">
    <source>
        <dbReference type="Proteomes" id="UP000093355"/>
    </source>
</evidence>
<sequence length="194" mass="21958">MIGPDLYIRCESLRIEGNEARFARTTSAGADETADIRFEVTGTDLTLPALVSVAPSTDAFELVVDDNVPLVFPWIDYRDSLEEEETIDPQSRSIRFLSKLQNLARTHGHDDGRATFFMKLQGRQPVKAEKLHEVLAFLQAQGVVRLQGDLVFLTRDADRHRFSGKGRPGQRTIQDEWTYWQPIVERLETILAGS</sequence>
<comment type="caution">
    <text evidence="1">The sequence shown here is derived from an EMBL/GenBank/DDBJ whole genome shotgun (WGS) entry which is preliminary data.</text>
</comment>